<dbReference type="PANTHER" id="PTHR36842">
    <property type="entry name" value="PROTEIN TOLB HOMOLOG"/>
    <property type="match status" value="1"/>
</dbReference>
<accession>A0A1F4UKW7</accession>
<dbReference type="PANTHER" id="PTHR36842:SF1">
    <property type="entry name" value="PROTEIN TOLB"/>
    <property type="match status" value="1"/>
</dbReference>
<reference evidence="2 3" key="1">
    <citation type="journal article" date="2016" name="Nat. Commun.">
        <title>Thousands of microbial genomes shed light on interconnected biogeochemical processes in an aquifer system.</title>
        <authorList>
            <person name="Anantharaman K."/>
            <person name="Brown C.T."/>
            <person name="Hug L.A."/>
            <person name="Sharon I."/>
            <person name="Castelle C.J."/>
            <person name="Probst A.J."/>
            <person name="Thomas B.C."/>
            <person name="Singh A."/>
            <person name="Wilkins M.J."/>
            <person name="Karaoz U."/>
            <person name="Brodie E.L."/>
            <person name="Williams K.H."/>
            <person name="Hubbard S.S."/>
            <person name="Banfield J.F."/>
        </authorList>
    </citation>
    <scope>NUCLEOTIDE SEQUENCE [LARGE SCALE GENOMIC DNA]</scope>
</reference>
<evidence type="ECO:0000313" key="3">
    <source>
        <dbReference type="Proteomes" id="UP000178615"/>
    </source>
</evidence>
<comment type="similarity">
    <text evidence="1">Belongs to the TolB family.</text>
</comment>
<protein>
    <recommendedName>
        <fullName evidence="4">Dipeptidylpeptidase IV N-terminal domain-containing protein</fullName>
    </recommendedName>
</protein>
<gene>
    <name evidence="2" type="ORF">A2V49_01115</name>
</gene>
<sequence>MKKIFAVVLAVVFILNPIFLSGCNYQPKYKLVFIEQQVVDDPDWTVKGSIYIAENSNSTIQKIPVKANTISLNINPSNDKIIYVDYENTDNGVYNETIHTISSTDMQDKELVRIPDNILHDDLGVPGTTSISFEGERTFLEAYYFDHLDDSLSISIYELIDNTFTKINHFGFDPGYFFYSDNGGLLIKNAVLIVSWSSHTQNMVYDVPTGNFNTISQQGEDYSQPKFNSNADMYVYSTYFMDKKQVCWVLNLDLEEINLVCQPMSIDRDTTGYNFNSSEHAWSPNGKYLAVSFNPANVEGDLLYLIDIQSKKPKIVAQINHLENLRDIVWSPDSKMVGFASYRYNSNDPFLMAHSCNIYTLSLGGKLIQEYSNPDDTVWCSFEGWLK</sequence>
<dbReference type="InterPro" id="IPR011659">
    <property type="entry name" value="WD40"/>
</dbReference>
<evidence type="ECO:0000256" key="1">
    <source>
        <dbReference type="ARBA" id="ARBA00009820"/>
    </source>
</evidence>
<dbReference type="Proteomes" id="UP000178615">
    <property type="component" value="Unassembled WGS sequence"/>
</dbReference>
<dbReference type="InterPro" id="IPR011042">
    <property type="entry name" value="6-blade_b-propeller_TolB-like"/>
</dbReference>
<evidence type="ECO:0008006" key="4">
    <source>
        <dbReference type="Google" id="ProtNLM"/>
    </source>
</evidence>
<dbReference type="EMBL" id="MEUV01000028">
    <property type="protein sequence ID" value="OGC45546.1"/>
    <property type="molecule type" value="Genomic_DNA"/>
</dbReference>
<evidence type="ECO:0000313" key="2">
    <source>
        <dbReference type="EMBL" id="OGC45546.1"/>
    </source>
</evidence>
<organism evidence="2 3">
    <name type="scientific">candidate division WWE3 bacterium RBG_19FT_COMBO_34_6</name>
    <dbReference type="NCBI Taxonomy" id="1802612"/>
    <lineage>
        <taxon>Bacteria</taxon>
        <taxon>Katanobacteria</taxon>
    </lineage>
</organism>
<comment type="caution">
    <text evidence="2">The sequence shown here is derived from an EMBL/GenBank/DDBJ whole genome shotgun (WGS) entry which is preliminary data.</text>
</comment>
<dbReference type="Gene3D" id="2.120.10.30">
    <property type="entry name" value="TolB, C-terminal domain"/>
    <property type="match status" value="1"/>
</dbReference>
<dbReference type="AlphaFoldDB" id="A0A1F4UKW7"/>
<name>A0A1F4UKW7_UNCKA</name>
<dbReference type="Pfam" id="PF07676">
    <property type="entry name" value="PD40"/>
    <property type="match status" value="1"/>
</dbReference>
<dbReference type="SUPFAM" id="SSF82171">
    <property type="entry name" value="DPP6 N-terminal domain-like"/>
    <property type="match status" value="1"/>
</dbReference>
<proteinExistence type="inferred from homology"/>
<dbReference type="PROSITE" id="PS51257">
    <property type="entry name" value="PROKAR_LIPOPROTEIN"/>
    <property type="match status" value="1"/>
</dbReference>